<evidence type="ECO:0000313" key="2">
    <source>
        <dbReference type="EMBL" id="ALP93797.1"/>
    </source>
</evidence>
<keyword evidence="4" id="KW-1185">Reference proteome</keyword>
<reference evidence="2 4" key="1">
    <citation type="journal article" date="2015" name="Nat. Commun.">
        <title>Production of butyrate from lysine and the Amadori product fructoselysine by a human gut commensal.</title>
        <authorList>
            <person name="Bui T.P."/>
            <person name="Ritari J."/>
            <person name="Boeren S."/>
            <person name="de Waard P."/>
            <person name="Plugge C.M."/>
            <person name="de Vos W.M."/>
        </authorList>
    </citation>
    <scope>NUCLEOTIDE SEQUENCE [LARGE SCALE GENOMIC DNA]</scope>
    <source>
        <strain evidence="2 4">AF211</strain>
    </source>
</reference>
<dbReference type="PATRIC" id="fig|1297617.4.peg.1437"/>
<evidence type="ECO:0000313" key="5">
    <source>
        <dbReference type="Proteomes" id="UP000245778"/>
    </source>
</evidence>
<evidence type="ECO:0000313" key="3">
    <source>
        <dbReference type="EMBL" id="PVY59388.1"/>
    </source>
</evidence>
<reference evidence="4" key="2">
    <citation type="submission" date="2015-04" db="EMBL/GenBank/DDBJ databases">
        <title>A butyrogenic pathway from the amino acid lysine in a human gut commensal.</title>
        <authorList>
            <person name="de Vos W.M."/>
            <person name="Bui N.T.P."/>
            <person name="Plugge C.M."/>
            <person name="Ritari J."/>
        </authorList>
    </citation>
    <scope>NUCLEOTIDE SEQUENCE [LARGE SCALE GENOMIC DNA]</scope>
    <source>
        <strain evidence="4">AF211</strain>
    </source>
</reference>
<evidence type="ECO:0000259" key="1">
    <source>
        <dbReference type="Pfam" id="PF12647"/>
    </source>
</evidence>
<reference evidence="3 5" key="3">
    <citation type="submission" date="2018-04" db="EMBL/GenBank/DDBJ databases">
        <title>Genomic Encyclopedia of Type Strains, Phase IV (KMG-IV): sequencing the most valuable type-strain genomes for metagenomic binning, comparative biology and taxonomic classification.</title>
        <authorList>
            <person name="Goeker M."/>
        </authorList>
    </citation>
    <scope>NUCLEOTIDE SEQUENCE [LARGE SCALE GENOMIC DNA]</scope>
    <source>
        <strain evidence="3 5">DSM 26588</strain>
    </source>
</reference>
<gene>
    <name evidence="3" type="ORF">C7373_102373</name>
    <name evidence="2" type="ORF">IB211_01404</name>
</gene>
<dbReference type="Pfam" id="PF12647">
    <property type="entry name" value="RNHCP"/>
    <property type="match status" value="1"/>
</dbReference>
<protein>
    <submittedName>
        <fullName evidence="2">GTPase</fullName>
    </submittedName>
    <submittedName>
        <fullName evidence="3">RNHCP domain-containing protein</fullName>
    </submittedName>
</protein>
<dbReference type="KEGG" id="ibu:IB211_01404"/>
<dbReference type="STRING" id="1297617.IB211_01404"/>
<dbReference type="Proteomes" id="UP000064844">
    <property type="component" value="Chromosome"/>
</dbReference>
<evidence type="ECO:0000313" key="4">
    <source>
        <dbReference type="Proteomes" id="UP000064844"/>
    </source>
</evidence>
<dbReference type="OrthoDB" id="9809485at2"/>
<accession>A0A0S2W379</accession>
<dbReference type="RefSeq" id="WP_033116846.1">
    <property type="nucleotide sequence ID" value="NZ_CAMREZ010000001.1"/>
</dbReference>
<dbReference type="InterPro" id="IPR024439">
    <property type="entry name" value="RNHCP"/>
</dbReference>
<proteinExistence type="predicted"/>
<dbReference type="GeneID" id="93229493"/>
<dbReference type="Proteomes" id="UP000245778">
    <property type="component" value="Unassembled WGS sequence"/>
</dbReference>
<dbReference type="AlphaFoldDB" id="A0A0S2W379"/>
<feature type="domain" description="RNHCP" evidence="1">
    <location>
        <begin position="22"/>
        <end position="110"/>
    </location>
</feature>
<sequence>MNRENKRIRYTKGYYRDHPCADSFTCKVCGRLVVPEGAGSGHRNHCPNCLASLHVDEAPGDRAADCGGIMEPVGVWVRKNGEWAVIHRCRRCGKLSSNRVAADDNPMKLMSIALKPLAAPPFPLERIEELTALMGGEGSIRAAKGQRPESI</sequence>
<dbReference type="eggNOG" id="COG1162">
    <property type="taxonomic scope" value="Bacteria"/>
</dbReference>
<dbReference type="EMBL" id="QEKK01000002">
    <property type="protein sequence ID" value="PVY59388.1"/>
    <property type="molecule type" value="Genomic_DNA"/>
</dbReference>
<dbReference type="EMBL" id="CP011307">
    <property type="protein sequence ID" value="ALP93797.1"/>
    <property type="molecule type" value="Genomic_DNA"/>
</dbReference>
<organism evidence="2 4">
    <name type="scientific">Intestinimonas butyriciproducens</name>
    <dbReference type="NCBI Taxonomy" id="1297617"/>
    <lineage>
        <taxon>Bacteria</taxon>
        <taxon>Bacillati</taxon>
        <taxon>Bacillota</taxon>
        <taxon>Clostridia</taxon>
        <taxon>Eubacteriales</taxon>
        <taxon>Intestinimonas</taxon>
    </lineage>
</organism>
<name>A0A0S2W379_9FIRM</name>